<dbReference type="SUPFAM" id="SSF51735">
    <property type="entry name" value="NAD(P)-binding Rossmann-fold domains"/>
    <property type="match status" value="1"/>
</dbReference>
<evidence type="ECO:0000313" key="4">
    <source>
        <dbReference type="EMBL" id="KEY68265.1"/>
    </source>
</evidence>
<dbReference type="HOGENOM" id="CLU_026673_16_2_1"/>
<evidence type="ECO:0000259" key="3">
    <source>
        <dbReference type="SMART" id="SM00829"/>
    </source>
</evidence>
<evidence type="ECO:0000256" key="1">
    <source>
        <dbReference type="ARBA" id="ARBA00008072"/>
    </source>
</evidence>
<dbReference type="SMART" id="SM00829">
    <property type="entry name" value="PKS_ER"/>
    <property type="match status" value="1"/>
</dbReference>
<dbReference type="CDD" id="cd08249">
    <property type="entry name" value="enoyl_reductase_like"/>
    <property type="match status" value="1"/>
</dbReference>
<dbReference type="PANTHER" id="PTHR45348:SF2">
    <property type="entry name" value="ZINC-TYPE ALCOHOL DEHYDROGENASE-LIKE PROTEIN C2E1P3.01"/>
    <property type="match status" value="1"/>
</dbReference>
<keyword evidence="2" id="KW-0560">Oxidoreductase</keyword>
<name>A0A084ASI6_STACB</name>
<proteinExistence type="inferred from homology"/>
<dbReference type="EMBL" id="KL648584">
    <property type="protein sequence ID" value="KEY68265.1"/>
    <property type="molecule type" value="Genomic_DNA"/>
</dbReference>
<evidence type="ECO:0000256" key="2">
    <source>
        <dbReference type="ARBA" id="ARBA00023002"/>
    </source>
</evidence>
<keyword evidence="5" id="KW-1185">Reference proteome</keyword>
<dbReference type="OrthoDB" id="5134503at2759"/>
<dbReference type="Pfam" id="PF08240">
    <property type="entry name" value="ADH_N"/>
    <property type="match status" value="1"/>
</dbReference>
<dbReference type="InterPro" id="IPR013154">
    <property type="entry name" value="ADH-like_N"/>
</dbReference>
<dbReference type="Gene3D" id="3.90.180.10">
    <property type="entry name" value="Medium-chain alcohol dehydrogenases, catalytic domain"/>
    <property type="match status" value="1"/>
</dbReference>
<dbReference type="Proteomes" id="UP000028045">
    <property type="component" value="Unassembled WGS sequence"/>
</dbReference>
<gene>
    <name evidence="4" type="ORF">S7711_07019</name>
</gene>
<dbReference type="InterPro" id="IPR036291">
    <property type="entry name" value="NAD(P)-bd_dom_sf"/>
</dbReference>
<dbReference type="GO" id="GO:0016651">
    <property type="term" value="F:oxidoreductase activity, acting on NAD(P)H"/>
    <property type="evidence" value="ECO:0007669"/>
    <property type="project" value="InterPro"/>
</dbReference>
<dbReference type="InterPro" id="IPR020843">
    <property type="entry name" value="ER"/>
</dbReference>
<dbReference type="Pfam" id="PF00107">
    <property type="entry name" value="ADH_zinc_N"/>
    <property type="match status" value="1"/>
</dbReference>
<evidence type="ECO:0000313" key="5">
    <source>
        <dbReference type="Proteomes" id="UP000028045"/>
    </source>
</evidence>
<comment type="similarity">
    <text evidence="1">Belongs to the zinc-containing alcohol dehydrogenase family.</text>
</comment>
<dbReference type="PANTHER" id="PTHR45348">
    <property type="entry name" value="HYPOTHETICAL OXIDOREDUCTASE (EUROFUNG)"/>
    <property type="match status" value="1"/>
</dbReference>
<reference evidence="4 5" key="1">
    <citation type="journal article" date="2014" name="BMC Genomics">
        <title>Comparative genome sequencing reveals chemotype-specific gene clusters in the toxigenic black mold Stachybotrys.</title>
        <authorList>
            <person name="Semeiks J."/>
            <person name="Borek D."/>
            <person name="Otwinowski Z."/>
            <person name="Grishin N.V."/>
        </authorList>
    </citation>
    <scope>NUCLEOTIDE SEQUENCE [LARGE SCALE GENOMIC DNA]</scope>
    <source>
        <strain evidence="5">CBS 109288 / IBT 7711</strain>
    </source>
</reference>
<sequence length="428" mass="46221">MPTSISAFFGCLNCFSRKTDEVIIATPISYDGDSEGPEKLSRATNSPERTLQRLEKDSASVKTHAIPQIHKFLTNPALLVVAKGKYEVRESFSFPSLSHDGEVVIRTETVGLNPIDWKSVDYGFCLPDFPWITGREMAGTVERVGSEVTSLKVGQRVWTSKNSSSEHEMFTTTTLLITRPAQIVVRCFQKYVTVPQHTVLPIPSNISLEQASCLGVAGLTAAMSLWHWLQVSGSPTVESKTISDSGYLLIWGGSAVTGQFAIQIATLGGLKVIAVTSAKMEGLARQLGAAHTIIRDGKSGDEIVSEIRAIAGDGITRGIDLVGTETASFCLEALSTTQRALFAPLAMLSSKADVPANISVETVEMKQFVLNEASKVYADALNRLIEQGKVVLPEMTVLQGGFEAVLDGLERVKRGDMAGKKMVVRLSL</sequence>
<protein>
    <recommendedName>
        <fullName evidence="3">Enoyl reductase (ER) domain-containing protein</fullName>
    </recommendedName>
</protein>
<dbReference type="SUPFAM" id="SSF50129">
    <property type="entry name" value="GroES-like"/>
    <property type="match status" value="1"/>
</dbReference>
<dbReference type="Gene3D" id="3.40.50.720">
    <property type="entry name" value="NAD(P)-binding Rossmann-like Domain"/>
    <property type="match status" value="1"/>
</dbReference>
<dbReference type="InterPro" id="IPR047122">
    <property type="entry name" value="Trans-enoyl_RdTase-like"/>
</dbReference>
<dbReference type="InterPro" id="IPR011032">
    <property type="entry name" value="GroES-like_sf"/>
</dbReference>
<organism evidence="4 5">
    <name type="scientific">Stachybotrys chartarum (strain CBS 109288 / IBT 7711)</name>
    <name type="common">Toxic black mold</name>
    <name type="synonym">Stilbospora chartarum</name>
    <dbReference type="NCBI Taxonomy" id="1280523"/>
    <lineage>
        <taxon>Eukaryota</taxon>
        <taxon>Fungi</taxon>
        <taxon>Dikarya</taxon>
        <taxon>Ascomycota</taxon>
        <taxon>Pezizomycotina</taxon>
        <taxon>Sordariomycetes</taxon>
        <taxon>Hypocreomycetidae</taxon>
        <taxon>Hypocreales</taxon>
        <taxon>Stachybotryaceae</taxon>
        <taxon>Stachybotrys</taxon>
    </lineage>
</organism>
<accession>A0A084ASI6</accession>
<dbReference type="InterPro" id="IPR013149">
    <property type="entry name" value="ADH-like_C"/>
</dbReference>
<dbReference type="AlphaFoldDB" id="A0A084ASI6"/>
<feature type="domain" description="Enoyl reductase (ER)" evidence="3">
    <location>
        <begin position="87"/>
        <end position="423"/>
    </location>
</feature>